<reference evidence="3" key="1">
    <citation type="journal article" date="2020" name="Stud. Mycol.">
        <title>101 Dothideomycetes genomes: a test case for predicting lifestyles and emergence of pathogens.</title>
        <authorList>
            <person name="Haridas S."/>
            <person name="Albert R."/>
            <person name="Binder M."/>
            <person name="Bloem J."/>
            <person name="Labutti K."/>
            <person name="Salamov A."/>
            <person name="Andreopoulos B."/>
            <person name="Baker S."/>
            <person name="Barry K."/>
            <person name="Bills G."/>
            <person name="Bluhm B."/>
            <person name="Cannon C."/>
            <person name="Castanera R."/>
            <person name="Culley D."/>
            <person name="Daum C."/>
            <person name="Ezra D."/>
            <person name="Gonzalez J."/>
            <person name="Henrissat B."/>
            <person name="Kuo A."/>
            <person name="Liang C."/>
            <person name="Lipzen A."/>
            <person name="Lutzoni F."/>
            <person name="Magnuson J."/>
            <person name="Mondo S."/>
            <person name="Nolan M."/>
            <person name="Ohm R."/>
            <person name="Pangilinan J."/>
            <person name="Park H.-J."/>
            <person name="Ramirez L."/>
            <person name="Alfaro M."/>
            <person name="Sun H."/>
            <person name="Tritt A."/>
            <person name="Yoshinaga Y."/>
            <person name="Zwiers L.-H."/>
            <person name="Turgeon B."/>
            <person name="Goodwin S."/>
            <person name="Spatafora J."/>
            <person name="Crous P."/>
            <person name="Grigoriev I."/>
        </authorList>
    </citation>
    <scope>NUCLEOTIDE SEQUENCE</scope>
    <source>
        <strain evidence="3">CBS 116005</strain>
    </source>
</reference>
<evidence type="ECO:0000259" key="2">
    <source>
        <dbReference type="Pfam" id="PF04927"/>
    </source>
</evidence>
<protein>
    <recommendedName>
        <fullName evidence="2">SMP domain-containing protein</fullName>
    </recommendedName>
</protein>
<sequence length="174" mass="18073">MAAQPTATSQVISETAKSEGGPAKGSTSAQMQSEVGKTRNFEQAAQEIGNKMQNAPEAVTSEDANYLKSREARAIGQSQPPAESISSDAQHLAAVNEGAARPSHPTEQSAQAKIQNYAEVGGDVAQKLATNPEDITKDDANLAHSREQRAHGHTEKGGVAAQAQSQAAKNEGAV</sequence>
<feature type="compositionally biased region" description="Basic and acidic residues" evidence="1">
    <location>
        <begin position="134"/>
        <end position="156"/>
    </location>
</feature>
<evidence type="ECO:0000256" key="1">
    <source>
        <dbReference type="SAM" id="MobiDB-lite"/>
    </source>
</evidence>
<name>A0A6G1L9M2_9PEZI</name>
<feature type="domain" description="SMP" evidence="2">
    <location>
        <begin position="125"/>
        <end position="172"/>
    </location>
</feature>
<feature type="compositionally biased region" description="Polar residues" evidence="1">
    <location>
        <begin position="76"/>
        <end position="89"/>
    </location>
</feature>
<dbReference type="InterPro" id="IPR007011">
    <property type="entry name" value="LEA_SMP_dom"/>
</dbReference>
<dbReference type="EMBL" id="ML995833">
    <property type="protein sequence ID" value="KAF2769545.1"/>
    <property type="molecule type" value="Genomic_DNA"/>
</dbReference>
<feature type="compositionally biased region" description="Polar residues" evidence="1">
    <location>
        <begin position="1"/>
        <end position="15"/>
    </location>
</feature>
<organism evidence="3 4">
    <name type="scientific">Teratosphaeria nubilosa</name>
    <dbReference type="NCBI Taxonomy" id="161662"/>
    <lineage>
        <taxon>Eukaryota</taxon>
        <taxon>Fungi</taxon>
        <taxon>Dikarya</taxon>
        <taxon>Ascomycota</taxon>
        <taxon>Pezizomycotina</taxon>
        <taxon>Dothideomycetes</taxon>
        <taxon>Dothideomycetidae</taxon>
        <taxon>Mycosphaerellales</taxon>
        <taxon>Teratosphaeriaceae</taxon>
        <taxon>Teratosphaeria</taxon>
    </lineage>
</organism>
<evidence type="ECO:0000313" key="4">
    <source>
        <dbReference type="Proteomes" id="UP000799436"/>
    </source>
</evidence>
<dbReference type="AlphaFoldDB" id="A0A6G1L9M2"/>
<dbReference type="OrthoDB" id="2799468at2759"/>
<gene>
    <name evidence="3" type="ORF">EJ03DRAFT_351276</name>
</gene>
<accession>A0A6G1L9M2</accession>
<dbReference type="Proteomes" id="UP000799436">
    <property type="component" value="Unassembled WGS sequence"/>
</dbReference>
<dbReference type="Pfam" id="PF04927">
    <property type="entry name" value="SMP"/>
    <property type="match status" value="1"/>
</dbReference>
<evidence type="ECO:0000313" key="3">
    <source>
        <dbReference type="EMBL" id="KAF2769545.1"/>
    </source>
</evidence>
<proteinExistence type="predicted"/>
<feature type="region of interest" description="Disordered" evidence="1">
    <location>
        <begin position="1"/>
        <end position="111"/>
    </location>
</feature>
<feature type="compositionally biased region" description="Polar residues" evidence="1">
    <location>
        <begin position="25"/>
        <end position="35"/>
    </location>
</feature>
<feature type="region of interest" description="Disordered" evidence="1">
    <location>
        <begin position="123"/>
        <end position="174"/>
    </location>
</feature>
<keyword evidence="4" id="KW-1185">Reference proteome</keyword>